<evidence type="ECO:0000313" key="3">
    <source>
        <dbReference type="Proteomes" id="UP000326198"/>
    </source>
</evidence>
<sequence>MRLLKSSHSDAHSSESEPISESLSSQVRSTTSSSHSSYAEDPKSPSFVRELQQDGERSAIMEDAQTKGQDTVSFLGGTCNVGPKTAEALDDMEVFLNPEVGMEASGIPRFTSPSAFLNSTLPSFGVSTGLPQGRLPELITQSKFLGDRPDTVAGPDPSQPDSAENEPGVIIDSNGCVHVLTAAEEAQRKLDLQQAVMAKMNAGGVQSNSHALQKPPNEALLHQNLQVKQRPAHSRLQTSSSHQSKATTLNRQSRSETSSPTNSTSALFQKITGLFRTRRASDQANNTLVERPFSIAH</sequence>
<evidence type="ECO:0000313" key="2">
    <source>
        <dbReference type="EMBL" id="KAE8383263.1"/>
    </source>
</evidence>
<feature type="region of interest" description="Disordered" evidence="1">
    <location>
        <begin position="146"/>
        <end position="169"/>
    </location>
</feature>
<name>A0A5N7BNM7_9EURO</name>
<dbReference type="OrthoDB" id="4188313at2759"/>
<feature type="region of interest" description="Disordered" evidence="1">
    <location>
        <begin position="227"/>
        <end position="265"/>
    </location>
</feature>
<keyword evidence="3" id="KW-1185">Reference proteome</keyword>
<accession>A0A5N7BNM7</accession>
<dbReference type="EMBL" id="ML736156">
    <property type="protein sequence ID" value="KAE8383263.1"/>
    <property type="molecule type" value="Genomic_DNA"/>
</dbReference>
<reference evidence="2 3" key="1">
    <citation type="submission" date="2019-04" db="EMBL/GenBank/DDBJ databases">
        <title>Friends and foes A comparative genomics studyof 23 Aspergillus species from section Flavi.</title>
        <authorList>
            <consortium name="DOE Joint Genome Institute"/>
            <person name="Kjaerbolling I."/>
            <person name="Vesth T."/>
            <person name="Frisvad J.C."/>
            <person name="Nybo J.L."/>
            <person name="Theobald S."/>
            <person name="Kildgaard S."/>
            <person name="Isbrandt T."/>
            <person name="Kuo A."/>
            <person name="Sato A."/>
            <person name="Lyhne E.K."/>
            <person name="Kogle M.E."/>
            <person name="Wiebenga A."/>
            <person name="Kun R.S."/>
            <person name="Lubbers R.J."/>
            <person name="Makela M.R."/>
            <person name="Barry K."/>
            <person name="Chovatia M."/>
            <person name="Clum A."/>
            <person name="Daum C."/>
            <person name="Haridas S."/>
            <person name="He G."/>
            <person name="LaButti K."/>
            <person name="Lipzen A."/>
            <person name="Mondo S."/>
            <person name="Riley R."/>
            <person name="Salamov A."/>
            <person name="Simmons B.A."/>
            <person name="Magnuson J.K."/>
            <person name="Henrissat B."/>
            <person name="Mortensen U.H."/>
            <person name="Larsen T.O."/>
            <person name="Devries R.P."/>
            <person name="Grigoriev I.V."/>
            <person name="Machida M."/>
            <person name="Baker S.E."/>
            <person name="Andersen M.R."/>
        </authorList>
    </citation>
    <scope>NUCLEOTIDE SEQUENCE [LARGE SCALE GENOMIC DNA]</scope>
    <source>
        <strain evidence="2 3">IBT 29228</strain>
    </source>
</reference>
<gene>
    <name evidence="2" type="ORF">BDV26DRAFT_277453</name>
</gene>
<feature type="compositionally biased region" description="Low complexity" evidence="1">
    <location>
        <begin position="16"/>
        <end position="37"/>
    </location>
</feature>
<feature type="region of interest" description="Disordered" evidence="1">
    <location>
        <begin position="1"/>
        <end position="58"/>
    </location>
</feature>
<dbReference type="Proteomes" id="UP000326198">
    <property type="component" value="Unassembled WGS sequence"/>
</dbReference>
<dbReference type="AlphaFoldDB" id="A0A5N7BNM7"/>
<evidence type="ECO:0000256" key="1">
    <source>
        <dbReference type="SAM" id="MobiDB-lite"/>
    </source>
</evidence>
<proteinExistence type="predicted"/>
<organism evidence="2 3">
    <name type="scientific">Aspergillus bertholletiae</name>
    <dbReference type="NCBI Taxonomy" id="1226010"/>
    <lineage>
        <taxon>Eukaryota</taxon>
        <taxon>Fungi</taxon>
        <taxon>Dikarya</taxon>
        <taxon>Ascomycota</taxon>
        <taxon>Pezizomycotina</taxon>
        <taxon>Eurotiomycetes</taxon>
        <taxon>Eurotiomycetidae</taxon>
        <taxon>Eurotiales</taxon>
        <taxon>Aspergillaceae</taxon>
        <taxon>Aspergillus</taxon>
        <taxon>Aspergillus subgen. Circumdati</taxon>
    </lineage>
</organism>
<feature type="compositionally biased region" description="Polar residues" evidence="1">
    <location>
        <begin position="235"/>
        <end position="265"/>
    </location>
</feature>
<protein>
    <submittedName>
        <fullName evidence="2">Uncharacterized protein</fullName>
    </submittedName>
</protein>